<evidence type="ECO:0000313" key="1">
    <source>
        <dbReference type="EMBL" id="KAJ8048996.1"/>
    </source>
</evidence>
<dbReference type="Proteomes" id="UP001152320">
    <property type="component" value="Chromosome 1"/>
</dbReference>
<dbReference type="OrthoDB" id="6779261at2759"/>
<reference evidence="1" key="1">
    <citation type="submission" date="2021-10" db="EMBL/GenBank/DDBJ databases">
        <title>Tropical sea cucumber genome reveals ecological adaptation and Cuvierian tubules defense mechanism.</title>
        <authorList>
            <person name="Chen T."/>
        </authorList>
    </citation>
    <scope>NUCLEOTIDE SEQUENCE</scope>
    <source>
        <strain evidence="1">Nanhai2018</strain>
        <tissue evidence="1">Muscle</tissue>
    </source>
</reference>
<name>A0A9Q1CQ34_HOLLE</name>
<keyword evidence="2" id="KW-1185">Reference proteome</keyword>
<evidence type="ECO:0000313" key="2">
    <source>
        <dbReference type="Proteomes" id="UP001152320"/>
    </source>
</evidence>
<sequence>MDWGADRPVLLRLYRSLVRSKLDYGCVVYSSARGSYLRKLLPIHNQGLGICLGAFRTSPMQSIYIEANEPPLQIRWEKLSLQFAMKLRSHRHNPTFETAFNHRFSHIYLAKPTVIPPFAARVKEALSKYKGKKIAWTHLLQLHEWDQGAHRSTPGLATCAKDILRAPTPHPQFENESEVGSPVHSFVERTQELLKMDGVEYVLSDKYNQHPIEEFFGKQRIP</sequence>
<dbReference type="EMBL" id="JAIZAY010000001">
    <property type="protein sequence ID" value="KAJ8048996.1"/>
    <property type="molecule type" value="Genomic_DNA"/>
</dbReference>
<dbReference type="AlphaFoldDB" id="A0A9Q1CQ34"/>
<protein>
    <submittedName>
        <fullName evidence="1">Uncharacterized protein</fullName>
    </submittedName>
</protein>
<accession>A0A9Q1CQ34</accession>
<comment type="caution">
    <text evidence="1">The sequence shown here is derived from an EMBL/GenBank/DDBJ whole genome shotgun (WGS) entry which is preliminary data.</text>
</comment>
<organism evidence="1 2">
    <name type="scientific">Holothuria leucospilota</name>
    <name type="common">Black long sea cucumber</name>
    <name type="synonym">Mertensiothuria leucospilota</name>
    <dbReference type="NCBI Taxonomy" id="206669"/>
    <lineage>
        <taxon>Eukaryota</taxon>
        <taxon>Metazoa</taxon>
        <taxon>Echinodermata</taxon>
        <taxon>Eleutherozoa</taxon>
        <taxon>Echinozoa</taxon>
        <taxon>Holothuroidea</taxon>
        <taxon>Aspidochirotacea</taxon>
        <taxon>Aspidochirotida</taxon>
        <taxon>Holothuriidae</taxon>
        <taxon>Holothuria</taxon>
    </lineage>
</organism>
<proteinExistence type="predicted"/>
<gene>
    <name evidence="1" type="ORF">HOLleu_01530</name>
</gene>